<dbReference type="STRING" id="38302.SAMN04488535_0996"/>
<dbReference type="RefSeq" id="WP_092149563.1">
    <property type="nucleotide sequence ID" value="NZ_LT629700.1"/>
</dbReference>
<dbReference type="EMBL" id="LT629700">
    <property type="protein sequence ID" value="SDL85166.1"/>
    <property type="molecule type" value="Genomic_DNA"/>
</dbReference>
<keyword evidence="2" id="KW-0732">Signal</keyword>
<sequence length="62" mass="6472">MKYVHALTAVCIALSAICAAAAVLLVPGAFESRGTARILWIAGLAVLALVLALTARRLRSRP</sequence>
<accession>A0A1G9NF46</accession>
<evidence type="ECO:0008006" key="5">
    <source>
        <dbReference type="Google" id="ProtNLM"/>
    </source>
</evidence>
<evidence type="ECO:0000313" key="3">
    <source>
        <dbReference type="EMBL" id="SDL85166.1"/>
    </source>
</evidence>
<proteinExistence type="predicted"/>
<keyword evidence="1" id="KW-0812">Transmembrane</keyword>
<evidence type="ECO:0000313" key="4">
    <source>
        <dbReference type="Proteomes" id="UP000199350"/>
    </source>
</evidence>
<feature type="transmembrane region" description="Helical" evidence="1">
    <location>
        <begin position="37"/>
        <end position="55"/>
    </location>
</feature>
<reference evidence="4" key="1">
    <citation type="submission" date="2016-10" db="EMBL/GenBank/DDBJ databases">
        <authorList>
            <person name="Varghese N."/>
            <person name="Submissions S."/>
        </authorList>
    </citation>
    <scope>NUCLEOTIDE SEQUENCE [LARGE SCALE GENOMIC DNA]</scope>
    <source>
        <strain evidence="4">DSM 20632</strain>
    </source>
</reference>
<keyword evidence="1" id="KW-0472">Membrane</keyword>
<gene>
    <name evidence="3" type="ORF">SAMN04488535_0996</name>
</gene>
<organism evidence="3 4">
    <name type="scientific">Corynebacterium mycetoides</name>
    <dbReference type="NCBI Taxonomy" id="38302"/>
    <lineage>
        <taxon>Bacteria</taxon>
        <taxon>Bacillati</taxon>
        <taxon>Actinomycetota</taxon>
        <taxon>Actinomycetes</taxon>
        <taxon>Mycobacteriales</taxon>
        <taxon>Corynebacteriaceae</taxon>
        <taxon>Corynebacterium</taxon>
    </lineage>
</organism>
<keyword evidence="1" id="KW-1133">Transmembrane helix</keyword>
<dbReference type="AlphaFoldDB" id="A0A1G9NF46"/>
<dbReference type="Proteomes" id="UP000199350">
    <property type="component" value="Chromosome I"/>
</dbReference>
<protein>
    <recommendedName>
        <fullName evidence="5">MYXO-CTERM domain-containing protein</fullName>
    </recommendedName>
</protein>
<evidence type="ECO:0000256" key="1">
    <source>
        <dbReference type="SAM" id="Phobius"/>
    </source>
</evidence>
<feature type="chain" id="PRO_5009245283" description="MYXO-CTERM domain-containing protein" evidence="2">
    <location>
        <begin position="22"/>
        <end position="62"/>
    </location>
</feature>
<keyword evidence="4" id="KW-1185">Reference proteome</keyword>
<name>A0A1G9NF46_9CORY</name>
<evidence type="ECO:0000256" key="2">
    <source>
        <dbReference type="SAM" id="SignalP"/>
    </source>
</evidence>
<feature type="signal peptide" evidence="2">
    <location>
        <begin position="1"/>
        <end position="21"/>
    </location>
</feature>